<dbReference type="InterPro" id="IPR006311">
    <property type="entry name" value="TAT_signal"/>
</dbReference>
<reference evidence="2 3" key="1">
    <citation type="submission" date="2022-02" db="EMBL/GenBank/DDBJ databases">
        <title>Paenibacillus sp. MBLB1776 Whole Genome Shotgun Sequencing.</title>
        <authorList>
            <person name="Hwang C.Y."/>
            <person name="Cho E.-S."/>
            <person name="Seo M.-J."/>
        </authorList>
    </citation>
    <scope>NUCLEOTIDE SEQUENCE [LARGE SCALE GENOMIC DNA]</scope>
    <source>
        <strain evidence="2 3">MBLB1776</strain>
    </source>
</reference>
<feature type="transmembrane region" description="Helical" evidence="1">
    <location>
        <begin position="12"/>
        <end position="34"/>
    </location>
</feature>
<evidence type="ECO:0000313" key="2">
    <source>
        <dbReference type="EMBL" id="WNQ13156.1"/>
    </source>
</evidence>
<dbReference type="Proteomes" id="UP001305702">
    <property type="component" value="Chromosome"/>
</dbReference>
<keyword evidence="1" id="KW-0472">Membrane</keyword>
<keyword evidence="1" id="KW-1133">Transmembrane helix</keyword>
<dbReference type="InterPro" id="IPR008557">
    <property type="entry name" value="PhoX"/>
</dbReference>
<dbReference type="PANTHER" id="PTHR35399">
    <property type="entry name" value="SLR8030 PROTEIN"/>
    <property type="match status" value="1"/>
</dbReference>
<protein>
    <submittedName>
        <fullName evidence="2">DUF839 domain-containing protein</fullName>
    </submittedName>
</protein>
<dbReference type="NCBIfam" id="TIGR01409">
    <property type="entry name" value="TAT_signal_seq"/>
    <property type="match status" value="1"/>
</dbReference>
<sequence>MDYNRPISRRKFLTYVGTGAATVAGASTGFGLIWKPSPTAAAADRLYDKKSASIPSTFNPISPSSQDELLLPKGFQYDMVASYGDKINSSGDTFGFNPAFTAFFPMDNSENHGLLYVNHDGSSAAVHGAPSNGHFSAGQIRQMLYSQGGSVVEVYRSKKGKWTLDPNSAYARRITGLERAELTGPARGTASVRTAGTVQGTLANHSGTVTLWGSVLSGEGLYDEACRVAGLNPTHYGWVVEVDPFEPKSAIKKHSALGRFRHGGMAMGLGKKGRLVVYMGDRSDHACLYKFVSKEAYQPALGKENAKLLNDGTLYAADLVNGTWIKLSTAAVQQTLRDHAYQPPAVLQRSKENLLELFRDEADVYVYAYEAALILGATRTDRQEGVALHPDTGDLYVAIGQNVANGNIHGYLAHLSEKDGDAEAPAFHYDIFTAGGPQNGFSSPGSLSFEPNGNVWACSAIDADKVNKGSFAALQNSGLYVFSTASHTVNTPVQFASAPVGAQFTGTAFTPGECTLFTSLQVADTGNGKTPQGWNADAGGSRSALVAITGF</sequence>
<dbReference type="InterPro" id="IPR019546">
    <property type="entry name" value="TAT_signal_bac_arc"/>
</dbReference>
<dbReference type="InterPro" id="IPR011041">
    <property type="entry name" value="Quinoprot_gluc/sorb_DH_b-prop"/>
</dbReference>
<accession>A0AA96LJD6</accession>
<keyword evidence="3" id="KW-1185">Reference proteome</keyword>
<dbReference type="SUPFAM" id="SSF50952">
    <property type="entry name" value="Soluble quinoprotein glucose dehydrogenase"/>
    <property type="match status" value="1"/>
</dbReference>
<dbReference type="PROSITE" id="PS51318">
    <property type="entry name" value="TAT"/>
    <property type="match status" value="1"/>
</dbReference>
<name>A0AA96LJD6_9BACL</name>
<evidence type="ECO:0000313" key="3">
    <source>
        <dbReference type="Proteomes" id="UP001305702"/>
    </source>
</evidence>
<evidence type="ECO:0000256" key="1">
    <source>
        <dbReference type="SAM" id="Phobius"/>
    </source>
</evidence>
<dbReference type="Pfam" id="PF05787">
    <property type="entry name" value="PhoX"/>
    <property type="match status" value="1"/>
</dbReference>
<dbReference type="RefSeq" id="WP_315606936.1">
    <property type="nucleotide sequence ID" value="NZ_CP130318.1"/>
</dbReference>
<dbReference type="PANTHER" id="PTHR35399:SF2">
    <property type="entry name" value="DUF839 DOMAIN-CONTAINING PROTEIN"/>
    <property type="match status" value="1"/>
</dbReference>
<organism evidence="2 3">
    <name type="scientific">Paenibacillus aurantius</name>
    <dbReference type="NCBI Taxonomy" id="2918900"/>
    <lineage>
        <taxon>Bacteria</taxon>
        <taxon>Bacillati</taxon>
        <taxon>Bacillota</taxon>
        <taxon>Bacilli</taxon>
        <taxon>Bacillales</taxon>
        <taxon>Paenibacillaceae</taxon>
        <taxon>Paenibacillus</taxon>
    </lineage>
</organism>
<gene>
    <name evidence="2" type="ORF">MJA45_09070</name>
</gene>
<keyword evidence="1" id="KW-0812">Transmembrane</keyword>
<dbReference type="EMBL" id="CP130318">
    <property type="protein sequence ID" value="WNQ13156.1"/>
    <property type="molecule type" value="Genomic_DNA"/>
</dbReference>
<proteinExistence type="predicted"/>
<dbReference type="AlphaFoldDB" id="A0AA96LJD6"/>
<dbReference type="KEGG" id="paun:MJA45_09070"/>